<keyword evidence="2" id="KW-0521">NADP</keyword>
<dbReference type="Proteomes" id="UP001174694">
    <property type="component" value="Unassembled WGS sequence"/>
</dbReference>
<dbReference type="Gene3D" id="3.40.50.720">
    <property type="entry name" value="NAD(P)-binding Rossmann-like Domain"/>
    <property type="match status" value="1"/>
</dbReference>
<reference evidence="4" key="1">
    <citation type="submission" date="2022-07" db="EMBL/GenBank/DDBJ databases">
        <title>Fungi with potential for degradation of polypropylene.</title>
        <authorList>
            <person name="Gostincar C."/>
        </authorList>
    </citation>
    <scope>NUCLEOTIDE SEQUENCE</scope>
    <source>
        <strain evidence="4">EXF-13308</strain>
    </source>
</reference>
<gene>
    <name evidence="4" type="ORF">NKR23_g10760</name>
</gene>
<sequence>MPSPLDQVFPPKPQFTDKELPDQTGKVFLVTGSTSGMGLELAKILYGKNATVYVAARSPEKIKRAISTLKAEFPQSMGRAESLLLDLSDLATVAPAARQFMARETRLDVLFHNAGVMLTPLDARSAQGHELRMATNCLGPHLLSRCLEPLLVKTAQDHATEKASVRVVWVSSFIAYSTPKGGIIWDEKEGAPKLLPGGMDNYMESKVGDVWLARKWAEKLGDKGVINVSVNPGLMRTELQRNNKLMQTMMGILMKPAKYGAFSELFAGLSPQITADKNGTYTIPWGRFGVIPEDIEVNMKDEKDGGTGLINTFWNWCESVTNAFT</sequence>
<evidence type="ECO:0000313" key="5">
    <source>
        <dbReference type="Proteomes" id="UP001174694"/>
    </source>
</evidence>
<name>A0AA38RCA9_9PEZI</name>
<keyword evidence="5" id="KW-1185">Reference proteome</keyword>
<dbReference type="InterPro" id="IPR002347">
    <property type="entry name" value="SDR_fam"/>
</dbReference>
<dbReference type="EMBL" id="JANBVO010000050">
    <property type="protein sequence ID" value="KAJ9133447.1"/>
    <property type="molecule type" value="Genomic_DNA"/>
</dbReference>
<dbReference type="PANTHER" id="PTHR24320">
    <property type="entry name" value="RETINOL DEHYDROGENASE"/>
    <property type="match status" value="1"/>
</dbReference>
<proteinExistence type="inferred from homology"/>
<dbReference type="PRINTS" id="PR00081">
    <property type="entry name" value="GDHRDH"/>
</dbReference>
<evidence type="ECO:0000256" key="1">
    <source>
        <dbReference type="ARBA" id="ARBA00006484"/>
    </source>
</evidence>
<dbReference type="AlphaFoldDB" id="A0AA38RCA9"/>
<evidence type="ECO:0000256" key="3">
    <source>
        <dbReference type="ARBA" id="ARBA00023002"/>
    </source>
</evidence>
<organism evidence="4 5">
    <name type="scientific">Pleurostoma richardsiae</name>
    <dbReference type="NCBI Taxonomy" id="41990"/>
    <lineage>
        <taxon>Eukaryota</taxon>
        <taxon>Fungi</taxon>
        <taxon>Dikarya</taxon>
        <taxon>Ascomycota</taxon>
        <taxon>Pezizomycotina</taxon>
        <taxon>Sordariomycetes</taxon>
        <taxon>Sordariomycetidae</taxon>
        <taxon>Calosphaeriales</taxon>
        <taxon>Pleurostomataceae</taxon>
        <taxon>Pleurostoma</taxon>
    </lineage>
</organism>
<keyword evidence="3" id="KW-0560">Oxidoreductase</keyword>
<comment type="caution">
    <text evidence="4">The sequence shown here is derived from an EMBL/GenBank/DDBJ whole genome shotgun (WGS) entry which is preliminary data.</text>
</comment>
<evidence type="ECO:0000256" key="2">
    <source>
        <dbReference type="ARBA" id="ARBA00022857"/>
    </source>
</evidence>
<protein>
    <submittedName>
        <fullName evidence="4">NAD(P)-binding protein</fullName>
    </submittedName>
</protein>
<accession>A0AA38RCA9</accession>
<dbReference type="Pfam" id="PF00106">
    <property type="entry name" value="adh_short"/>
    <property type="match status" value="1"/>
</dbReference>
<dbReference type="SUPFAM" id="SSF51735">
    <property type="entry name" value="NAD(P)-binding Rossmann-fold domains"/>
    <property type="match status" value="1"/>
</dbReference>
<dbReference type="InterPro" id="IPR036291">
    <property type="entry name" value="NAD(P)-bd_dom_sf"/>
</dbReference>
<dbReference type="PANTHER" id="PTHR24320:SF236">
    <property type="entry name" value="SHORT-CHAIN DEHYDROGENASE-RELATED"/>
    <property type="match status" value="1"/>
</dbReference>
<dbReference type="GO" id="GO:0016491">
    <property type="term" value="F:oxidoreductase activity"/>
    <property type="evidence" value="ECO:0007669"/>
    <property type="project" value="UniProtKB-KW"/>
</dbReference>
<evidence type="ECO:0000313" key="4">
    <source>
        <dbReference type="EMBL" id="KAJ9133447.1"/>
    </source>
</evidence>
<comment type="similarity">
    <text evidence="1">Belongs to the short-chain dehydrogenases/reductases (SDR) family.</text>
</comment>